<evidence type="ECO:0000256" key="1">
    <source>
        <dbReference type="ARBA" id="ARBA00022679"/>
    </source>
</evidence>
<accession>A0ABZ2PPQ1</accession>
<keyword evidence="3" id="KW-0489">Methyltransferase</keyword>
<keyword evidence="1 3" id="KW-0808">Transferase</keyword>
<evidence type="ECO:0000313" key="3">
    <source>
        <dbReference type="EMBL" id="WXG68376.1"/>
    </source>
</evidence>
<dbReference type="GO" id="GO:0008168">
    <property type="term" value="F:methyltransferase activity"/>
    <property type="evidence" value="ECO:0007669"/>
    <property type="project" value="UniProtKB-KW"/>
</dbReference>
<dbReference type="InterPro" id="IPR029063">
    <property type="entry name" value="SAM-dependent_MTases_sf"/>
</dbReference>
<dbReference type="InterPro" id="IPR041698">
    <property type="entry name" value="Methyltransf_25"/>
</dbReference>
<dbReference type="PANTHER" id="PTHR43861">
    <property type="entry name" value="TRANS-ACONITATE 2-METHYLTRANSFERASE-RELATED"/>
    <property type="match status" value="1"/>
</dbReference>
<name>A0ABZ2PPQ1_9NOCA</name>
<dbReference type="CDD" id="cd02440">
    <property type="entry name" value="AdoMet_MTases"/>
    <property type="match status" value="1"/>
</dbReference>
<dbReference type="Proteomes" id="UP001432000">
    <property type="component" value="Chromosome"/>
</dbReference>
<dbReference type="EC" id="2.1.1.-" evidence="3"/>
<dbReference type="GO" id="GO:0032259">
    <property type="term" value="P:methylation"/>
    <property type="evidence" value="ECO:0007669"/>
    <property type="project" value="UniProtKB-KW"/>
</dbReference>
<organism evidence="3 4">
    <name type="scientific">Rhodococcus sovatensis</name>
    <dbReference type="NCBI Taxonomy" id="1805840"/>
    <lineage>
        <taxon>Bacteria</taxon>
        <taxon>Bacillati</taxon>
        <taxon>Actinomycetota</taxon>
        <taxon>Actinomycetes</taxon>
        <taxon>Mycobacteriales</taxon>
        <taxon>Nocardiaceae</taxon>
        <taxon>Rhodococcus</taxon>
    </lineage>
</organism>
<sequence>MTAAEARNLLTDNPALYEARFPDPDHTAARFVDDILRAYSRSGVLDKVTRPTSVLDLGCGTGRDLGYLARKGYRCHGIDQSSAMVRYAQQKYEGVTAAVGDLRDFEVGANFDAITCLDSALLYCHTDNELESCLRCARSHLRAGGFLIAEMRNGAFFLGSTELLGAPTHSSFTWQGHSWRAETTLWIDHAAQLLRRRRQWQIPDSVEPLVQTSAWRLLFPVELTGHLRRAGFAVRAMFDTHGPRTETGWPGPTALADLSAGASTLSGDRMHVIAEAI</sequence>
<reference evidence="3 4" key="1">
    <citation type="submission" date="2024-03" db="EMBL/GenBank/DDBJ databases">
        <title>Natural products discovery in diverse microorganisms through a two-stage MS feature dereplication strategy.</title>
        <authorList>
            <person name="Zhang R."/>
        </authorList>
    </citation>
    <scope>NUCLEOTIDE SEQUENCE [LARGE SCALE GENOMIC DNA]</scope>
    <source>
        <strain evidence="3 4">18930</strain>
    </source>
</reference>
<protein>
    <submittedName>
        <fullName evidence="3">Class I SAM-dependent methyltransferase</fullName>
        <ecNumber evidence="3">2.1.1.-</ecNumber>
    </submittedName>
</protein>
<keyword evidence="4" id="KW-1185">Reference proteome</keyword>
<dbReference type="Pfam" id="PF13649">
    <property type="entry name" value="Methyltransf_25"/>
    <property type="match status" value="1"/>
</dbReference>
<dbReference type="Gene3D" id="2.20.130.10">
    <property type="entry name" value="CAC2371-like domains"/>
    <property type="match status" value="1"/>
</dbReference>
<dbReference type="RefSeq" id="WP_338888546.1">
    <property type="nucleotide sequence ID" value="NZ_CP147846.1"/>
</dbReference>
<dbReference type="SUPFAM" id="SSF53335">
    <property type="entry name" value="S-adenosyl-L-methionine-dependent methyltransferases"/>
    <property type="match status" value="1"/>
</dbReference>
<feature type="domain" description="Methyltransferase" evidence="2">
    <location>
        <begin position="54"/>
        <end position="145"/>
    </location>
</feature>
<evidence type="ECO:0000313" key="4">
    <source>
        <dbReference type="Proteomes" id="UP001432000"/>
    </source>
</evidence>
<dbReference type="Gene3D" id="3.40.50.150">
    <property type="entry name" value="Vaccinia Virus protein VP39"/>
    <property type="match status" value="1"/>
</dbReference>
<evidence type="ECO:0000259" key="2">
    <source>
        <dbReference type="Pfam" id="PF13649"/>
    </source>
</evidence>
<gene>
    <name evidence="3" type="ORF">WDS16_24810</name>
</gene>
<proteinExistence type="predicted"/>
<dbReference type="EMBL" id="CP147846">
    <property type="protein sequence ID" value="WXG68376.1"/>
    <property type="molecule type" value="Genomic_DNA"/>
</dbReference>